<accession>E9I3U3</accession>
<organism evidence="1 2">
    <name type="scientific">Daphnia pulex</name>
    <name type="common">Water flea</name>
    <dbReference type="NCBI Taxonomy" id="6669"/>
    <lineage>
        <taxon>Eukaryota</taxon>
        <taxon>Metazoa</taxon>
        <taxon>Ecdysozoa</taxon>
        <taxon>Arthropoda</taxon>
        <taxon>Crustacea</taxon>
        <taxon>Branchiopoda</taxon>
        <taxon>Diplostraca</taxon>
        <taxon>Cladocera</taxon>
        <taxon>Anomopoda</taxon>
        <taxon>Daphniidae</taxon>
        <taxon>Daphnia</taxon>
    </lineage>
</organism>
<evidence type="ECO:0000313" key="1">
    <source>
        <dbReference type="EMBL" id="EFX61337.1"/>
    </source>
</evidence>
<proteinExistence type="predicted"/>
<dbReference type="EMBL" id="GL734743">
    <property type="protein sequence ID" value="EFX61337.1"/>
    <property type="molecule type" value="Genomic_DNA"/>
</dbReference>
<dbReference type="InParanoid" id="E9I3U3"/>
<keyword evidence="2" id="KW-1185">Reference proteome</keyword>
<dbReference type="HOGENOM" id="CLU_141401_1_0_1"/>
<dbReference type="OrthoDB" id="8063677at2759"/>
<dbReference type="PhylomeDB" id="E9I3U3"/>
<feature type="non-terminal residue" evidence="1">
    <location>
        <position position="1"/>
    </location>
</feature>
<name>E9I3U3_DAPPU</name>
<dbReference type="Pfam" id="PF14223">
    <property type="entry name" value="Retrotran_gag_2"/>
    <property type="match status" value="1"/>
</dbReference>
<reference evidence="1 2" key="1">
    <citation type="journal article" date="2011" name="Science">
        <title>The ecoresponsive genome of Daphnia pulex.</title>
        <authorList>
            <person name="Colbourne J.K."/>
            <person name="Pfrender M.E."/>
            <person name="Gilbert D."/>
            <person name="Thomas W.K."/>
            <person name="Tucker A."/>
            <person name="Oakley T.H."/>
            <person name="Tokishita S."/>
            <person name="Aerts A."/>
            <person name="Arnold G.J."/>
            <person name="Basu M.K."/>
            <person name="Bauer D.J."/>
            <person name="Caceres C.E."/>
            <person name="Carmel L."/>
            <person name="Casola C."/>
            <person name="Choi J.H."/>
            <person name="Detter J.C."/>
            <person name="Dong Q."/>
            <person name="Dusheyko S."/>
            <person name="Eads B.D."/>
            <person name="Frohlich T."/>
            <person name="Geiler-Samerotte K.A."/>
            <person name="Gerlach D."/>
            <person name="Hatcher P."/>
            <person name="Jogdeo S."/>
            <person name="Krijgsveld J."/>
            <person name="Kriventseva E.V."/>
            <person name="Kultz D."/>
            <person name="Laforsch C."/>
            <person name="Lindquist E."/>
            <person name="Lopez J."/>
            <person name="Manak J.R."/>
            <person name="Muller J."/>
            <person name="Pangilinan J."/>
            <person name="Patwardhan R.P."/>
            <person name="Pitluck S."/>
            <person name="Pritham E.J."/>
            <person name="Rechtsteiner A."/>
            <person name="Rho M."/>
            <person name="Rogozin I.B."/>
            <person name="Sakarya O."/>
            <person name="Salamov A."/>
            <person name="Schaack S."/>
            <person name="Shapiro H."/>
            <person name="Shiga Y."/>
            <person name="Skalitzky C."/>
            <person name="Smith Z."/>
            <person name="Souvorov A."/>
            <person name="Sung W."/>
            <person name="Tang Z."/>
            <person name="Tsuchiya D."/>
            <person name="Tu H."/>
            <person name="Vos H."/>
            <person name="Wang M."/>
            <person name="Wolf Y.I."/>
            <person name="Yamagata H."/>
            <person name="Yamada T."/>
            <person name="Ye Y."/>
            <person name="Shaw J.R."/>
            <person name="Andrews J."/>
            <person name="Crease T.J."/>
            <person name="Tang H."/>
            <person name="Lucas S.M."/>
            <person name="Robertson H.M."/>
            <person name="Bork P."/>
            <person name="Koonin E.V."/>
            <person name="Zdobnov E.M."/>
            <person name="Grigoriev I.V."/>
            <person name="Lynch M."/>
            <person name="Boore J.L."/>
        </authorList>
    </citation>
    <scope>NUCLEOTIDE SEQUENCE [LARGE SCALE GENOMIC DNA]</scope>
</reference>
<sequence>MNNTTRDVGHIVKFNGQNFPLWKFGFWILLEQHDLFKIVNGEQALPAEALNAEGVVTNRAAITAWHVKDVLARGYLIATIESQQQRSLINCTTANQMW</sequence>
<dbReference type="AlphaFoldDB" id="E9I3U3"/>
<gene>
    <name evidence="1" type="ORF">DAPPUDRAFT_274021</name>
</gene>
<evidence type="ECO:0008006" key="3">
    <source>
        <dbReference type="Google" id="ProtNLM"/>
    </source>
</evidence>
<protein>
    <recommendedName>
        <fullName evidence="3">Retrotransposon Copia-like N-terminal domain-containing protein</fullName>
    </recommendedName>
</protein>
<evidence type="ECO:0000313" key="2">
    <source>
        <dbReference type="Proteomes" id="UP000000305"/>
    </source>
</evidence>
<dbReference type="KEGG" id="dpx:DAPPUDRAFT_274021"/>
<dbReference type="Proteomes" id="UP000000305">
    <property type="component" value="Unassembled WGS sequence"/>
</dbReference>